<evidence type="ECO:0000256" key="8">
    <source>
        <dbReference type="ARBA" id="ARBA00023008"/>
    </source>
</evidence>
<evidence type="ECO:0000256" key="1">
    <source>
        <dbReference type="ARBA" id="ARBA00004007"/>
    </source>
</evidence>
<keyword evidence="6" id="KW-0735">Signal-anchor</keyword>
<keyword evidence="9 10" id="KW-0472">Membrane</keyword>
<evidence type="ECO:0000313" key="11">
    <source>
        <dbReference type="EMBL" id="MDO6576735.1"/>
    </source>
</evidence>
<dbReference type="InterPro" id="IPR007533">
    <property type="entry name" value="Cyt_c_oxidase_assmbl_CtaG"/>
</dbReference>
<dbReference type="AlphaFoldDB" id="A0AAW7Z103"/>
<evidence type="ECO:0000256" key="5">
    <source>
        <dbReference type="ARBA" id="ARBA00022692"/>
    </source>
</evidence>
<evidence type="ECO:0000313" key="12">
    <source>
        <dbReference type="Proteomes" id="UP001170717"/>
    </source>
</evidence>
<dbReference type="GO" id="GO:0005886">
    <property type="term" value="C:plasma membrane"/>
    <property type="evidence" value="ECO:0007669"/>
    <property type="project" value="UniProtKB-SubCell"/>
</dbReference>
<dbReference type="PANTHER" id="PTHR21320">
    <property type="entry name" value="CYTOCHROME C OXIDASE ASSEMBLY PROTEIN COX11-RELATED"/>
    <property type="match status" value="1"/>
</dbReference>
<dbReference type="SUPFAM" id="SSF110111">
    <property type="entry name" value="Ctag/Cox11"/>
    <property type="match status" value="1"/>
</dbReference>
<accession>A0AAW7Z103</accession>
<dbReference type="NCBIfam" id="NF003465">
    <property type="entry name" value="PRK05089.1"/>
    <property type="match status" value="1"/>
</dbReference>
<dbReference type="Proteomes" id="UP001170717">
    <property type="component" value="Unassembled WGS sequence"/>
</dbReference>
<evidence type="ECO:0000256" key="10">
    <source>
        <dbReference type="SAM" id="Phobius"/>
    </source>
</evidence>
<evidence type="ECO:0000256" key="7">
    <source>
        <dbReference type="ARBA" id="ARBA00022989"/>
    </source>
</evidence>
<reference evidence="11" key="1">
    <citation type="submission" date="2023-07" db="EMBL/GenBank/DDBJ databases">
        <title>Genome content predicts the carbon catabolic preferences of heterotrophic bacteria.</title>
        <authorList>
            <person name="Gralka M."/>
        </authorList>
    </citation>
    <scope>NUCLEOTIDE SEQUENCE</scope>
    <source>
        <strain evidence="11">F2M12</strain>
    </source>
</reference>
<feature type="transmembrane region" description="Helical" evidence="10">
    <location>
        <begin position="12"/>
        <end position="32"/>
    </location>
</feature>
<dbReference type="PANTHER" id="PTHR21320:SF3">
    <property type="entry name" value="CYTOCHROME C OXIDASE ASSEMBLY PROTEIN COX11, MITOCHONDRIAL-RELATED"/>
    <property type="match status" value="1"/>
</dbReference>
<organism evidence="11 12">
    <name type="scientific">Alteromonas stellipolaris</name>
    <dbReference type="NCBI Taxonomy" id="233316"/>
    <lineage>
        <taxon>Bacteria</taxon>
        <taxon>Pseudomonadati</taxon>
        <taxon>Pseudomonadota</taxon>
        <taxon>Gammaproteobacteria</taxon>
        <taxon>Alteromonadales</taxon>
        <taxon>Alteromonadaceae</taxon>
        <taxon>Alteromonas/Salinimonas group</taxon>
        <taxon>Alteromonas</taxon>
    </lineage>
</organism>
<sequence length="195" mass="21957">MTQTNANNKMVIRLVVIVFGMFGFGFALVPLYDVFCDVTGINGKTENTAAVYEFIEIDESREVTVEFITRTNTGMPWEFRAQTTRMKVHPGELNTVSFYVRNPASNNMMAQAIPSVSPGMAALYLNKTECFCFNQQPLSAGAEAYMPMQFYVDPQLPEEISYFTVQYTLFDVTARASDMKTKPNPYMVPQPESGK</sequence>
<dbReference type="Gene3D" id="2.60.370.10">
    <property type="entry name" value="Ctag/Cox11"/>
    <property type="match status" value="1"/>
</dbReference>
<dbReference type="InterPro" id="IPR023471">
    <property type="entry name" value="CtaG/Cox11_dom_sf"/>
</dbReference>
<evidence type="ECO:0000256" key="9">
    <source>
        <dbReference type="ARBA" id="ARBA00023136"/>
    </source>
</evidence>
<keyword evidence="8" id="KW-0186">Copper</keyword>
<protein>
    <recommendedName>
        <fullName evidence="4">Cytochrome c oxidase assembly protein CtaG</fullName>
    </recommendedName>
</protein>
<evidence type="ECO:0000256" key="4">
    <source>
        <dbReference type="ARBA" id="ARBA00015384"/>
    </source>
</evidence>
<dbReference type="EMBL" id="JAUOQI010000003">
    <property type="protein sequence ID" value="MDO6576735.1"/>
    <property type="molecule type" value="Genomic_DNA"/>
</dbReference>
<dbReference type="PIRSF" id="PIRSF005413">
    <property type="entry name" value="COX11"/>
    <property type="match status" value="1"/>
</dbReference>
<evidence type="ECO:0000256" key="3">
    <source>
        <dbReference type="ARBA" id="ARBA00009620"/>
    </source>
</evidence>
<keyword evidence="5 10" id="KW-0812">Transmembrane</keyword>
<comment type="function">
    <text evidence="1">Exerts its effect at some terminal stage of cytochrome c oxidase synthesis, probably by being involved in the insertion of the copper B into subunit I.</text>
</comment>
<dbReference type="Pfam" id="PF04442">
    <property type="entry name" value="CtaG_Cox11"/>
    <property type="match status" value="1"/>
</dbReference>
<comment type="similarity">
    <text evidence="3">Belongs to the COX11/CtaG family.</text>
</comment>
<evidence type="ECO:0000256" key="6">
    <source>
        <dbReference type="ARBA" id="ARBA00022968"/>
    </source>
</evidence>
<proteinExistence type="inferred from homology"/>
<gene>
    <name evidence="11" type="ORF">Q4527_04995</name>
</gene>
<comment type="subcellular location">
    <subcellularLocation>
        <location evidence="2">Cell inner membrane</location>
        <topology evidence="2">Single-pass type II membrane protein</topology>
        <orientation evidence="2">Periplasmic side</orientation>
    </subcellularLocation>
</comment>
<keyword evidence="7 10" id="KW-1133">Transmembrane helix</keyword>
<name>A0AAW7Z103_9ALTE</name>
<dbReference type="GO" id="GO:0005507">
    <property type="term" value="F:copper ion binding"/>
    <property type="evidence" value="ECO:0007669"/>
    <property type="project" value="InterPro"/>
</dbReference>
<evidence type="ECO:0000256" key="2">
    <source>
        <dbReference type="ARBA" id="ARBA00004382"/>
    </source>
</evidence>
<comment type="caution">
    <text evidence="11">The sequence shown here is derived from an EMBL/GenBank/DDBJ whole genome shotgun (WGS) entry which is preliminary data.</text>
</comment>
<dbReference type="RefSeq" id="WP_303463460.1">
    <property type="nucleotide sequence ID" value="NZ_JAUOPZ010000002.1"/>
</dbReference>